<evidence type="ECO:0000313" key="2">
    <source>
        <dbReference type="EMBL" id="TFK31068.1"/>
    </source>
</evidence>
<name>A0A5C3LE30_9AGAR</name>
<feature type="region of interest" description="Disordered" evidence="1">
    <location>
        <begin position="171"/>
        <end position="190"/>
    </location>
</feature>
<feature type="region of interest" description="Disordered" evidence="1">
    <location>
        <begin position="219"/>
        <end position="264"/>
    </location>
</feature>
<keyword evidence="3" id="KW-1185">Reference proteome</keyword>
<feature type="non-terminal residue" evidence="2">
    <location>
        <position position="264"/>
    </location>
</feature>
<evidence type="ECO:0000313" key="3">
    <source>
        <dbReference type="Proteomes" id="UP000308652"/>
    </source>
</evidence>
<sequence length="264" mass="29039">MTSRVIIMERIGIQMPVSSDNLDLSDPIQATPSSPNPSDPSLVPVSCSRQSHAQKTKSFALASELSHKISHPRSQTASDIVSTYNNWPADVLLETVIFKQRSITILDLAIVCDIIHKSQSRYHLFDFQCIWFSGVMIRVLKKAFALSIITPTCPPLRPSSTSTILSSFRKKPNLEEPPVAPPRFGTTPPTEEHVEKICALFLTERVAVLERVYAARDAASSKDRNAAETEIAKAEAENAKADAKEARNMARAAEERADAVQAEA</sequence>
<feature type="compositionally biased region" description="Basic and acidic residues" evidence="1">
    <location>
        <begin position="219"/>
        <end position="258"/>
    </location>
</feature>
<reference evidence="2 3" key="1">
    <citation type="journal article" date="2019" name="Nat. Ecol. Evol.">
        <title>Megaphylogeny resolves global patterns of mushroom evolution.</title>
        <authorList>
            <person name="Varga T."/>
            <person name="Krizsan K."/>
            <person name="Foldi C."/>
            <person name="Dima B."/>
            <person name="Sanchez-Garcia M."/>
            <person name="Sanchez-Ramirez S."/>
            <person name="Szollosi G.J."/>
            <person name="Szarkandi J.G."/>
            <person name="Papp V."/>
            <person name="Albert L."/>
            <person name="Andreopoulos W."/>
            <person name="Angelini C."/>
            <person name="Antonin V."/>
            <person name="Barry K.W."/>
            <person name="Bougher N.L."/>
            <person name="Buchanan P."/>
            <person name="Buyck B."/>
            <person name="Bense V."/>
            <person name="Catcheside P."/>
            <person name="Chovatia M."/>
            <person name="Cooper J."/>
            <person name="Damon W."/>
            <person name="Desjardin D."/>
            <person name="Finy P."/>
            <person name="Geml J."/>
            <person name="Haridas S."/>
            <person name="Hughes K."/>
            <person name="Justo A."/>
            <person name="Karasinski D."/>
            <person name="Kautmanova I."/>
            <person name="Kiss B."/>
            <person name="Kocsube S."/>
            <person name="Kotiranta H."/>
            <person name="LaButti K.M."/>
            <person name="Lechner B.E."/>
            <person name="Liimatainen K."/>
            <person name="Lipzen A."/>
            <person name="Lukacs Z."/>
            <person name="Mihaltcheva S."/>
            <person name="Morgado L.N."/>
            <person name="Niskanen T."/>
            <person name="Noordeloos M.E."/>
            <person name="Ohm R.A."/>
            <person name="Ortiz-Santana B."/>
            <person name="Ovrebo C."/>
            <person name="Racz N."/>
            <person name="Riley R."/>
            <person name="Savchenko A."/>
            <person name="Shiryaev A."/>
            <person name="Soop K."/>
            <person name="Spirin V."/>
            <person name="Szebenyi C."/>
            <person name="Tomsovsky M."/>
            <person name="Tulloss R.E."/>
            <person name="Uehling J."/>
            <person name="Grigoriev I.V."/>
            <person name="Vagvolgyi C."/>
            <person name="Papp T."/>
            <person name="Martin F.M."/>
            <person name="Miettinen O."/>
            <person name="Hibbett D.S."/>
            <person name="Nagy L.G."/>
        </authorList>
    </citation>
    <scope>NUCLEOTIDE SEQUENCE [LARGE SCALE GENOMIC DNA]</scope>
    <source>
        <strain evidence="2 3">CBS 166.37</strain>
    </source>
</reference>
<protein>
    <submittedName>
        <fullName evidence="2">Uncharacterized protein</fullName>
    </submittedName>
</protein>
<dbReference type="Proteomes" id="UP000308652">
    <property type="component" value="Unassembled WGS sequence"/>
</dbReference>
<organism evidence="2 3">
    <name type="scientific">Crucibulum laeve</name>
    <dbReference type="NCBI Taxonomy" id="68775"/>
    <lineage>
        <taxon>Eukaryota</taxon>
        <taxon>Fungi</taxon>
        <taxon>Dikarya</taxon>
        <taxon>Basidiomycota</taxon>
        <taxon>Agaricomycotina</taxon>
        <taxon>Agaricomycetes</taxon>
        <taxon>Agaricomycetidae</taxon>
        <taxon>Agaricales</taxon>
        <taxon>Agaricineae</taxon>
        <taxon>Nidulariaceae</taxon>
        <taxon>Crucibulum</taxon>
    </lineage>
</organism>
<proteinExistence type="predicted"/>
<evidence type="ECO:0000256" key="1">
    <source>
        <dbReference type="SAM" id="MobiDB-lite"/>
    </source>
</evidence>
<feature type="compositionally biased region" description="Polar residues" evidence="1">
    <location>
        <begin position="24"/>
        <end position="33"/>
    </location>
</feature>
<feature type="region of interest" description="Disordered" evidence="1">
    <location>
        <begin position="24"/>
        <end position="43"/>
    </location>
</feature>
<dbReference type="EMBL" id="ML213952">
    <property type="protein sequence ID" value="TFK31068.1"/>
    <property type="molecule type" value="Genomic_DNA"/>
</dbReference>
<accession>A0A5C3LE30</accession>
<dbReference type="AlphaFoldDB" id="A0A5C3LE30"/>
<gene>
    <name evidence="2" type="ORF">BDQ12DRAFT_694577</name>
</gene>